<dbReference type="PRINTS" id="PR00373">
    <property type="entry name" value="GLYCHORMONER"/>
</dbReference>
<evidence type="ECO:0000256" key="11">
    <source>
        <dbReference type="ARBA" id="ARBA00023224"/>
    </source>
</evidence>
<dbReference type="PANTHER" id="PTHR24372:SF74">
    <property type="entry name" value="LP13728P"/>
    <property type="match status" value="1"/>
</dbReference>
<keyword evidence="11" id="KW-0807">Transducer</keyword>
<dbReference type="OrthoDB" id="5981530at2759"/>
<dbReference type="GO" id="GO:0005886">
    <property type="term" value="C:plasma membrane"/>
    <property type="evidence" value="ECO:0007669"/>
    <property type="project" value="UniProtKB-SubCell"/>
</dbReference>
<feature type="region of interest" description="Disordered" evidence="12">
    <location>
        <begin position="713"/>
        <end position="762"/>
    </location>
</feature>
<evidence type="ECO:0000256" key="3">
    <source>
        <dbReference type="ARBA" id="ARBA00022475"/>
    </source>
</evidence>
<feature type="transmembrane region" description="Helical" evidence="13">
    <location>
        <begin position="474"/>
        <end position="493"/>
    </location>
</feature>
<dbReference type="Proteomes" id="UP000694846">
    <property type="component" value="Unplaced"/>
</dbReference>
<comment type="subcellular location">
    <subcellularLocation>
        <location evidence="1">Cell membrane</location>
        <topology evidence="1">Multi-pass membrane protein</topology>
    </subcellularLocation>
</comment>
<evidence type="ECO:0000256" key="1">
    <source>
        <dbReference type="ARBA" id="ARBA00004651"/>
    </source>
</evidence>
<reference evidence="18" key="2">
    <citation type="submission" date="2025-04" db="UniProtKB">
        <authorList>
            <consortium name="RefSeq"/>
        </authorList>
    </citation>
    <scope>IDENTIFICATION</scope>
    <source>
        <tissue evidence="18">Whole body</tissue>
    </source>
</reference>
<keyword evidence="3" id="KW-1003">Cell membrane</keyword>
<feature type="transmembrane region" description="Helical" evidence="13">
    <location>
        <begin position="513"/>
        <end position="533"/>
    </location>
</feature>
<evidence type="ECO:0000256" key="5">
    <source>
        <dbReference type="ARBA" id="ARBA00022692"/>
    </source>
</evidence>
<accession>A0A2S2QQ37</accession>
<evidence type="ECO:0000256" key="4">
    <source>
        <dbReference type="ARBA" id="ARBA00022614"/>
    </source>
</evidence>
<dbReference type="InterPro" id="IPR000276">
    <property type="entry name" value="GPCR_Rhodpsn"/>
</dbReference>
<evidence type="ECO:0000313" key="18">
    <source>
        <dbReference type="RefSeq" id="XP_025415124.1"/>
    </source>
</evidence>
<dbReference type="Gene3D" id="1.20.1070.10">
    <property type="entry name" value="Rhodopsin 7-helix transmembrane proteins"/>
    <property type="match status" value="1"/>
</dbReference>
<reference evidence="16" key="1">
    <citation type="submission" date="2018-04" db="EMBL/GenBank/DDBJ databases">
        <title>Transcriptome assembly of Sipha flava.</title>
        <authorList>
            <person name="Scully E.D."/>
            <person name="Geib S.M."/>
            <person name="Palmer N.A."/>
            <person name="Koch K."/>
            <person name="Bradshaw J."/>
            <person name="Heng-Moss T."/>
            <person name="Sarath G."/>
        </authorList>
    </citation>
    <scope>NUCLEOTIDE SEQUENCE</scope>
</reference>
<proteinExistence type="inferred from homology"/>
<keyword evidence="5 13" id="KW-0812">Transmembrane</keyword>
<feature type="transmembrane region" description="Helical" evidence="13">
    <location>
        <begin position="559"/>
        <end position="580"/>
    </location>
</feature>
<feature type="signal peptide" evidence="14">
    <location>
        <begin position="1"/>
        <end position="26"/>
    </location>
</feature>
<evidence type="ECO:0000256" key="8">
    <source>
        <dbReference type="ARBA" id="ARBA00023040"/>
    </source>
</evidence>
<feature type="compositionally biased region" description="Gly residues" evidence="12">
    <location>
        <begin position="714"/>
        <end position="755"/>
    </location>
</feature>
<evidence type="ECO:0000256" key="2">
    <source>
        <dbReference type="ARBA" id="ARBA00010663"/>
    </source>
</evidence>
<feature type="transmembrane region" description="Helical" evidence="13">
    <location>
        <begin position="430"/>
        <end position="451"/>
    </location>
</feature>
<dbReference type="RefSeq" id="XP_025415124.1">
    <property type="nucleotide sequence ID" value="XM_025559339.1"/>
</dbReference>
<feature type="transmembrane region" description="Helical" evidence="13">
    <location>
        <begin position="642"/>
        <end position="662"/>
    </location>
</feature>
<dbReference type="GO" id="GO:0008528">
    <property type="term" value="F:G protein-coupled peptide receptor activity"/>
    <property type="evidence" value="ECO:0007669"/>
    <property type="project" value="TreeGrafter"/>
</dbReference>
<feature type="transmembrane region" description="Helical" evidence="13">
    <location>
        <begin position="397"/>
        <end position="418"/>
    </location>
</feature>
<keyword evidence="14" id="KW-0732">Signal</keyword>
<dbReference type="AlphaFoldDB" id="A0A2S2QQ37"/>
<evidence type="ECO:0000256" key="9">
    <source>
        <dbReference type="ARBA" id="ARBA00023136"/>
    </source>
</evidence>
<keyword evidence="9 13" id="KW-0472">Membrane</keyword>
<protein>
    <submittedName>
        <fullName evidence="16 18">Lutropin-choriogonadotropic hormone receptor</fullName>
    </submittedName>
</protein>
<evidence type="ECO:0000256" key="7">
    <source>
        <dbReference type="ARBA" id="ARBA00022989"/>
    </source>
</evidence>
<evidence type="ECO:0000313" key="16">
    <source>
        <dbReference type="EMBL" id="MBY79896.1"/>
    </source>
</evidence>
<keyword evidence="17" id="KW-1185">Reference proteome</keyword>
<evidence type="ECO:0000256" key="6">
    <source>
        <dbReference type="ARBA" id="ARBA00022737"/>
    </source>
</evidence>
<dbReference type="Pfam" id="PF13855">
    <property type="entry name" value="LRR_8"/>
    <property type="match status" value="1"/>
</dbReference>
<dbReference type="SUPFAM" id="SSF81321">
    <property type="entry name" value="Family A G protein-coupled receptor-like"/>
    <property type="match status" value="1"/>
</dbReference>
<dbReference type="EMBL" id="GGMS01010693">
    <property type="protein sequence ID" value="MBY79896.1"/>
    <property type="molecule type" value="Transcribed_RNA"/>
</dbReference>
<evidence type="ECO:0000256" key="12">
    <source>
        <dbReference type="SAM" id="MobiDB-lite"/>
    </source>
</evidence>
<dbReference type="SUPFAM" id="SSF52058">
    <property type="entry name" value="L domain-like"/>
    <property type="match status" value="1"/>
</dbReference>
<sequence length="818" mass="90050">MKKNTLAAIVTVIVILTNYLCSPAESIENVIDHKYCHCLNVTTEGRLIKCKCVDSKLEEIPNDLPTPLHELIIGESSIENLKNDSFVKYKESLRELIIRDLKNLVSIENGIFDGMDHLQTIYIHDAPKLRVISPMLFHVRLPNLKILGIVRTGIKNSPNLSKLKTINHLRMVDLESNHIEILIPGELKISAEQLQLNYNRITEVGPLAFKDAQIATVNLRGNRKLRKLDAQAFVGIKSLRNLDLSDTSISNLPTAGLEELDVLKIENTYTMNIFPSIYNFKNIKEAWLTYPYHCCAFHFPKTHNPQGYADHEKLRQKMFLECKNIELDAIPTVKTSQSTTENFFGDEMFHSGDVTVGTKVDAVCGNVSKNYLEVKCYPAPDAFNPCEDLMGNWTLRVAVWVVAVAALLGNMAVLFVLLSSRFRLTVPKFLMCNLATADFCMGLYLLLIALMDARSIGHYFNHAIFWQRGIGCKIAGFLTVFSCMLSVFTLMIITGERWYTITYAIHLNRRLKLGASVNIMAVGWIFSVVMGALPLMGTTGYSRTSICLPMDHTTFADKLYLFSLLMFNGVAFVVICACYAKMYVSIRGGREAVASVARSDMTVAKRMALLVFTDFACWAPVAFFGLTALAGYPLIDVPKTKILLVFFYPLNSCANPYLYALLTQQYRRDLFVLLSRFGVCSRRADEYKGTGPVPCGRRKTYCNDARHHDHRRGGGFGGGFGGGGGGGRGSGGDGDGGGFGGGGGGGFGDSSGQGGSSSHHRGSVMTTVTSVDSVAACRPGSLTPLQELNCVDYAHQSSGPPLAPHSLELLPLQHGVDA</sequence>
<evidence type="ECO:0000256" key="14">
    <source>
        <dbReference type="SAM" id="SignalP"/>
    </source>
</evidence>
<dbReference type="GO" id="GO:0016500">
    <property type="term" value="F:protein-hormone receptor activity"/>
    <property type="evidence" value="ECO:0007669"/>
    <property type="project" value="InterPro"/>
</dbReference>
<dbReference type="PANTHER" id="PTHR24372">
    <property type="entry name" value="GLYCOPROTEIN HORMONE RECEPTOR"/>
    <property type="match status" value="1"/>
</dbReference>
<comment type="similarity">
    <text evidence="2">Belongs to the G-protein coupled receptor 1 family.</text>
</comment>
<keyword evidence="4" id="KW-0433">Leucine-rich repeat</keyword>
<evidence type="ECO:0000313" key="17">
    <source>
        <dbReference type="Proteomes" id="UP000694846"/>
    </source>
</evidence>
<evidence type="ECO:0000256" key="13">
    <source>
        <dbReference type="SAM" id="Phobius"/>
    </source>
</evidence>
<dbReference type="InterPro" id="IPR032675">
    <property type="entry name" value="LRR_dom_sf"/>
</dbReference>
<dbReference type="PRINTS" id="PR00237">
    <property type="entry name" value="GPCRRHODOPSN"/>
</dbReference>
<evidence type="ECO:0000256" key="10">
    <source>
        <dbReference type="ARBA" id="ARBA00023170"/>
    </source>
</evidence>
<dbReference type="FunFam" id="1.20.1070.10:FF:000181">
    <property type="entry name" value="Thyrotropin receptor"/>
    <property type="match status" value="1"/>
</dbReference>
<dbReference type="GO" id="GO:0009755">
    <property type="term" value="P:hormone-mediated signaling pathway"/>
    <property type="evidence" value="ECO:0007669"/>
    <property type="project" value="TreeGrafter"/>
</dbReference>
<feature type="domain" description="G-protein coupled receptors family 1 profile" evidence="15">
    <location>
        <begin position="409"/>
        <end position="659"/>
    </location>
</feature>
<dbReference type="Gene3D" id="3.80.10.10">
    <property type="entry name" value="Ribonuclease Inhibitor"/>
    <property type="match status" value="1"/>
</dbReference>
<keyword evidence="6" id="KW-0677">Repeat</keyword>
<dbReference type="InterPro" id="IPR017452">
    <property type="entry name" value="GPCR_Rhodpsn_7TM"/>
</dbReference>
<dbReference type="GO" id="GO:0007189">
    <property type="term" value="P:adenylate cyclase-activating G protein-coupled receptor signaling pathway"/>
    <property type="evidence" value="ECO:0007669"/>
    <property type="project" value="TreeGrafter"/>
</dbReference>
<organism evidence="16">
    <name type="scientific">Sipha flava</name>
    <name type="common">yellow sugarcane aphid</name>
    <dbReference type="NCBI Taxonomy" id="143950"/>
    <lineage>
        <taxon>Eukaryota</taxon>
        <taxon>Metazoa</taxon>
        <taxon>Ecdysozoa</taxon>
        <taxon>Arthropoda</taxon>
        <taxon>Hexapoda</taxon>
        <taxon>Insecta</taxon>
        <taxon>Pterygota</taxon>
        <taxon>Neoptera</taxon>
        <taxon>Paraneoptera</taxon>
        <taxon>Hemiptera</taxon>
        <taxon>Sternorrhyncha</taxon>
        <taxon>Aphidomorpha</taxon>
        <taxon>Aphidoidea</taxon>
        <taxon>Aphididae</taxon>
        <taxon>Sipha</taxon>
    </lineage>
</organism>
<dbReference type="InterPro" id="IPR001611">
    <property type="entry name" value="Leu-rich_rpt"/>
</dbReference>
<evidence type="ECO:0000259" key="15">
    <source>
        <dbReference type="PROSITE" id="PS50262"/>
    </source>
</evidence>
<keyword evidence="10 16" id="KW-0675">Receptor</keyword>
<name>A0A2S2QQ37_9HEMI</name>
<dbReference type="InterPro" id="IPR002131">
    <property type="entry name" value="Gphrmn_rcpt_fam"/>
</dbReference>
<dbReference type="Pfam" id="PF00001">
    <property type="entry name" value="7tm_1"/>
    <property type="match status" value="1"/>
</dbReference>
<dbReference type="PROSITE" id="PS50262">
    <property type="entry name" value="G_PROTEIN_RECEP_F1_2"/>
    <property type="match status" value="1"/>
</dbReference>
<gene>
    <name evidence="16" type="primary">LHCGR_0</name>
    <name evidence="18" type="synonym">LOC112686876</name>
    <name evidence="16" type="ORF">g.24638</name>
</gene>
<feature type="chain" id="PRO_5044579233" evidence="14">
    <location>
        <begin position="27"/>
        <end position="818"/>
    </location>
</feature>
<keyword evidence="7 13" id="KW-1133">Transmembrane helix</keyword>
<dbReference type="CDD" id="cd15136">
    <property type="entry name" value="7tmA_Glyco_hormone_R"/>
    <property type="match status" value="1"/>
</dbReference>
<keyword evidence="8" id="KW-0297">G-protein coupled receptor</keyword>
<feature type="transmembrane region" description="Helical" evidence="13">
    <location>
        <begin position="608"/>
        <end position="630"/>
    </location>
</feature>